<dbReference type="AlphaFoldDB" id="Q3B442"/>
<evidence type="ECO:0000313" key="1">
    <source>
        <dbReference type="EMBL" id="ABB23889.1"/>
    </source>
</evidence>
<organism evidence="1 2">
    <name type="scientific">Chlorobium luteolum (strain DSM 273 / BCRC 81028 / 2530)</name>
    <name type="common">Pelodictyon luteolum</name>
    <dbReference type="NCBI Taxonomy" id="319225"/>
    <lineage>
        <taxon>Bacteria</taxon>
        <taxon>Pseudomonadati</taxon>
        <taxon>Chlorobiota</taxon>
        <taxon>Chlorobiia</taxon>
        <taxon>Chlorobiales</taxon>
        <taxon>Chlorobiaceae</taxon>
        <taxon>Chlorobium/Pelodictyon group</taxon>
        <taxon>Pelodictyon</taxon>
    </lineage>
</organism>
<accession>Q3B442</accession>
<name>Q3B442_CHLL3</name>
<sequence length="1099" mass="115415">MTPSASSAHAVYSSSASWHSEAEFLAGARANGDAWEAKGLVGPEIKTMHLRLRYAYTYDFVYNDRGSGAKANIAIWRPRVPDGWVRLGDYAQPGANYNESQPTGKPPCLIVMWDDRFPQGDSKNAPYLKPATGFTKAWDDTKTHGKMDGSFWVPISAKGYAPVGCVANGSHSAPADLNCVYTVNTDLLTWTGNSWIGQIWTDRKSGGVHDCALWAWKQDSPSDKILPGIPTNSFWAVGSYTKSLGRAPGMILGLKPDIARSEASNALIDTYRRTLISGVKKVYQDSATVKLKLLEASVKARANEAAGGGGSFASIASDSFISPELNAKIKALPAVGANGGTTVSNDMPTVSYAATMFTGKANQIAALGRSVDLGQLPGFDSIMQLKGVTVTNASFSQGSITSGKEKGQPWMCLSGDVTISTQKFGSVSGKVVALSRLYQKEGLRTGYVISVPSADVTSKLPAFGAPPLNAVKFSDAAITFGQEAHSWEVSELPTEVKDLLSVYVPTGKEALRFPKGENVWLVSSVAGNSLFSAPFSVLDAAPPKVLFSAIFPDKPADSFKLRAKLLSSYKAAFLPHGIKIDTPDLEISSGPFNGVTLWSNLHIDLSKQFQVDLPARIDIPVGANPLAGISVSGLIPGSWKNPMGLKGLELDSMRVGGTFGGVSPSLGLGGILDLGQGWKFDLAGSFSFASPVALSGMSCSLDRDLSLGDLVSLYGIVLKAATPSAQLPAPSTVDLPLANLKVMKPSFAIAEFDIPAMNLRQGLTFDGGLSIGTAQLGSASVWMLAGKGLDCKGWISPFSFGPFKVSGNGKDKLYNTRDDAPYLDLEYTPKTAYSVSQHCYLSGRTMVAGAPMNIQLNLGKDNLAVDIDGKLGGLFDAHIGAQGTQAVLSDISKGGSLAFQAEMRNSGIDALAGKIDGQLGSSSVVKKAIDLVGGGFAIRSVQFSGTLDGINAGAISGGSVKASAFGRPADISFSATNVPGLESLVSGLMVKKVESIAMAVLKDPLAFFGNVCTNMGDLGTDVLSGVTSKLQKSPTQYFTDAQTAATSAGDQAYQAASAAATVAKETADKAARAAEQAAKKMAETLKKIAEEAWKAVRFW</sequence>
<dbReference type="Pfam" id="PF06101">
    <property type="entry name" value="Vps62"/>
    <property type="match status" value="1"/>
</dbReference>
<dbReference type="KEGG" id="plt:Plut_1027"/>
<dbReference type="EMBL" id="CP000096">
    <property type="protein sequence ID" value="ABB23889.1"/>
    <property type="molecule type" value="Genomic_DNA"/>
</dbReference>
<dbReference type="eggNOG" id="ENOG50332N4">
    <property type="taxonomic scope" value="Bacteria"/>
</dbReference>
<dbReference type="PANTHER" id="PTHR48219:SF2">
    <property type="entry name" value="VACUOLAR PROTEIN SORTING-ASSOCIATED PROTEIN 62"/>
    <property type="match status" value="1"/>
</dbReference>
<proteinExistence type="predicted"/>
<gene>
    <name evidence="1" type="ordered locus">Plut_1027</name>
</gene>
<protein>
    <submittedName>
        <fullName evidence="1">Uncharacterized protein</fullName>
    </submittedName>
</protein>
<dbReference type="PANTHER" id="PTHR48219">
    <property type="entry name" value="VACUOLAR PROTEIN SORTING-ASSOCIATED PROTEIN 62-RELATED"/>
    <property type="match status" value="1"/>
</dbReference>
<dbReference type="STRING" id="319225.Plut_1027"/>
<reference evidence="2" key="1">
    <citation type="submission" date="2005-08" db="EMBL/GenBank/DDBJ databases">
        <title>Complete sequence of Pelodictyon luteolum DSM 273.</title>
        <authorList>
            <consortium name="US DOE Joint Genome Institute"/>
            <person name="Copeland A."/>
            <person name="Lucas S."/>
            <person name="Lapidus A."/>
            <person name="Barry K."/>
            <person name="Detter J.C."/>
            <person name="Glavina T."/>
            <person name="Hammon N."/>
            <person name="Israni S."/>
            <person name="Pitluck S."/>
            <person name="Bryant D."/>
            <person name="Schmutz J."/>
            <person name="Larimer F."/>
            <person name="Land M."/>
            <person name="Kyrpides N."/>
            <person name="Ivanova N."/>
            <person name="Richardson P."/>
        </authorList>
    </citation>
    <scope>NUCLEOTIDE SEQUENCE [LARGE SCALE GENOMIC DNA]</scope>
    <source>
        <strain evidence="2">DSM 273 / BCRC 81028 / 2530</strain>
    </source>
</reference>
<dbReference type="HOGENOM" id="CLU_283401_0_0_10"/>
<dbReference type="InterPro" id="IPR009291">
    <property type="entry name" value="Vps62"/>
</dbReference>
<dbReference type="Proteomes" id="UP000002709">
    <property type="component" value="Chromosome"/>
</dbReference>
<evidence type="ECO:0000313" key="2">
    <source>
        <dbReference type="Proteomes" id="UP000002709"/>
    </source>
</evidence>
<keyword evidence="2" id="KW-1185">Reference proteome</keyword>